<evidence type="ECO:0000259" key="1">
    <source>
        <dbReference type="Pfam" id="PF12728"/>
    </source>
</evidence>
<dbReference type="Proteomes" id="UP000320085">
    <property type="component" value="Unassembled WGS sequence"/>
</dbReference>
<dbReference type="Gene3D" id="1.10.10.60">
    <property type="entry name" value="Homeodomain-like"/>
    <property type="match status" value="1"/>
</dbReference>
<dbReference type="OrthoDB" id="4330189at2"/>
<dbReference type="EMBL" id="VFQF01000002">
    <property type="protein sequence ID" value="TQN46496.1"/>
    <property type="molecule type" value="Genomic_DNA"/>
</dbReference>
<proteinExistence type="predicted"/>
<sequence>MTTAQNDKHTHLTVREICDELGVARSTFYDWRAARKAPPCIKLPNGDLRIRRADFESWLQSLEQRV</sequence>
<dbReference type="InterPro" id="IPR009061">
    <property type="entry name" value="DNA-bd_dom_put_sf"/>
</dbReference>
<dbReference type="RefSeq" id="WP_141823296.1">
    <property type="nucleotide sequence ID" value="NZ_BAAAQC010000012.1"/>
</dbReference>
<evidence type="ECO:0000313" key="2">
    <source>
        <dbReference type="EMBL" id="TQN46496.1"/>
    </source>
</evidence>
<organism evidence="2 3">
    <name type="scientific">Humibacillus xanthopallidus</name>
    <dbReference type="NCBI Taxonomy" id="412689"/>
    <lineage>
        <taxon>Bacteria</taxon>
        <taxon>Bacillati</taxon>
        <taxon>Actinomycetota</taxon>
        <taxon>Actinomycetes</taxon>
        <taxon>Micrococcales</taxon>
        <taxon>Intrasporangiaceae</taxon>
        <taxon>Humibacillus</taxon>
    </lineage>
</organism>
<dbReference type="AlphaFoldDB" id="A0A543PQZ0"/>
<dbReference type="Pfam" id="PF12728">
    <property type="entry name" value="HTH_17"/>
    <property type="match status" value="1"/>
</dbReference>
<comment type="caution">
    <text evidence="2">The sequence shown here is derived from an EMBL/GenBank/DDBJ whole genome shotgun (WGS) entry which is preliminary data.</text>
</comment>
<gene>
    <name evidence="2" type="ORF">FHX52_3221</name>
</gene>
<dbReference type="InterPro" id="IPR041657">
    <property type="entry name" value="HTH_17"/>
</dbReference>
<reference evidence="2 3" key="1">
    <citation type="submission" date="2019-06" db="EMBL/GenBank/DDBJ databases">
        <title>Sequencing the genomes of 1000 actinobacteria strains.</title>
        <authorList>
            <person name="Klenk H.-P."/>
        </authorList>
    </citation>
    <scope>NUCLEOTIDE SEQUENCE [LARGE SCALE GENOMIC DNA]</scope>
    <source>
        <strain evidence="2 3">DSM 21776</strain>
    </source>
</reference>
<feature type="domain" description="Helix-turn-helix" evidence="1">
    <location>
        <begin position="12"/>
        <end position="61"/>
    </location>
</feature>
<dbReference type="SUPFAM" id="SSF46955">
    <property type="entry name" value="Putative DNA-binding domain"/>
    <property type="match status" value="1"/>
</dbReference>
<accession>A0A543PQZ0</accession>
<evidence type="ECO:0000313" key="3">
    <source>
        <dbReference type="Proteomes" id="UP000320085"/>
    </source>
</evidence>
<protein>
    <submittedName>
        <fullName evidence="2">AlpA family transcriptional regulator</fullName>
    </submittedName>
</protein>
<name>A0A543PQZ0_9MICO</name>